<organism evidence="1">
    <name type="scientific">Bactrocera dorsalis</name>
    <name type="common">Oriental fruit fly</name>
    <name type="synonym">Dacus dorsalis</name>
    <dbReference type="NCBI Taxonomy" id="27457"/>
    <lineage>
        <taxon>Eukaryota</taxon>
        <taxon>Metazoa</taxon>
        <taxon>Ecdysozoa</taxon>
        <taxon>Arthropoda</taxon>
        <taxon>Hexapoda</taxon>
        <taxon>Insecta</taxon>
        <taxon>Pterygota</taxon>
        <taxon>Neoptera</taxon>
        <taxon>Endopterygota</taxon>
        <taxon>Diptera</taxon>
        <taxon>Brachycera</taxon>
        <taxon>Muscomorpha</taxon>
        <taxon>Tephritoidea</taxon>
        <taxon>Tephritidae</taxon>
        <taxon>Bactrocera</taxon>
        <taxon>Bactrocera</taxon>
    </lineage>
</organism>
<dbReference type="KEGG" id="bdr:105232946"/>
<reference evidence="1" key="1">
    <citation type="journal article" date="2014" name="BMC Genomics">
        <title>Characterizing the developmental transcriptome of the oriental fruit fly, Bactrocera dorsalis (Diptera: Tephritidae) through comparative genomic analysis with Drosophila melanogaster utilizing modENCODE datasets.</title>
        <authorList>
            <person name="Geib S.M."/>
            <person name="Calla B."/>
            <person name="Hall B."/>
            <person name="Hou S."/>
            <person name="Manoukis N.C."/>
        </authorList>
    </citation>
    <scope>NUCLEOTIDE SEQUENCE</scope>
    <source>
        <strain evidence="1">Punador</strain>
    </source>
</reference>
<sequence>MDFGLFEPCRLEDIPERRPEDAWEFKPCQKKFLMRPEDEISVDSILSALLSKIEPTEEQYRECQWDVTAKEMHNEKQSLLFEEKLYISQIQTGPCKLNEENKIFLESELNEIGHMKLSIEESYDGYVVFSRSQMAKGRSRSVCGHCLRGKYNDKFLLIVEKRSEFDYLDKGRIEKNMEARIYENILLVIRETKINADSQKFKAEINVKDREPVFIMDGGIQLLMRYLVINNFIGKFEYYTLNLYGKVLHGIIIVEKERKKVRIFYRNFNSVIVVKNYKYFNEVAEEKSETYFASNGKIVLHFWPRYNYLLHAIRSPPKPVERILPKLELMWKADNLLLMHYQKKKKLTLENAQCYLHNHPEIVDLFYDYIHSLLQKKPEVVFSFTIKFFQNMKNTY</sequence>
<dbReference type="GeneID" id="105232946"/>
<accession>A0A034WQP5</accession>
<protein>
    <submittedName>
        <fullName evidence="1">Uncharacterized protein</fullName>
    </submittedName>
</protein>
<dbReference type="EMBL" id="GAKP01001993">
    <property type="protein sequence ID" value="JAC56959.1"/>
    <property type="molecule type" value="Transcribed_RNA"/>
</dbReference>
<proteinExistence type="predicted"/>
<dbReference type="AlphaFoldDB" id="A0A034WQP5"/>
<dbReference type="RefSeq" id="XP_011213162.2">
    <property type="nucleotide sequence ID" value="XM_011214860.3"/>
</dbReference>
<name>A0A034WQP5_BACDO</name>
<dbReference type="OrthoDB" id="6334211at2759"/>
<evidence type="ECO:0000313" key="1">
    <source>
        <dbReference type="EMBL" id="JAC56959.1"/>
    </source>
</evidence>